<dbReference type="RefSeq" id="WP_141967118.1">
    <property type="nucleotide sequence ID" value="NZ_VFMJ01000001.1"/>
</dbReference>
<dbReference type="EMBL" id="VFMJ01000001">
    <property type="protein sequence ID" value="TQI82977.1"/>
    <property type="molecule type" value="Genomic_DNA"/>
</dbReference>
<proteinExistence type="predicted"/>
<dbReference type="InterPro" id="IPR048188">
    <property type="entry name" value="YmfL-like"/>
</dbReference>
<comment type="caution">
    <text evidence="1">The sequence shown here is derived from an EMBL/GenBank/DDBJ whole genome shotgun (WGS) entry which is preliminary data.</text>
</comment>
<organism evidence="1 2">
    <name type="scientific">Serratia marcescens</name>
    <dbReference type="NCBI Taxonomy" id="615"/>
    <lineage>
        <taxon>Bacteria</taxon>
        <taxon>Pseudomonadati</taxon>
        <taxon>Pseudomonadota</taxon>
        <taxon>Gammaproteobacteria</taxon>
        <taxon>Enterobacterales</taxon>
        <taxon>Yersiniaceae</taxon>
        <taxon>Serratia</taxon>
    </lineage>
</organism>
<dbReference type="NCBIfam" id="NF041471">
    <property type="entry name" value="phage_reg_YmfL"/>
    <property type="match status" value="1"/>
</dbReference>
<dbReference type="InterPro" id="IPR009679">
    <property type="entry name" value="Phage_186_CII-like"/>
</dbReference>
<gene>
    <name evidence="1" type="ORF">FHU12_0439</name>
</gene>
<dbReference type="AlphaFoldDB" id="A0AA46QA67"/>
<evidence type="ECO:0000313" key="1">
    <source>
        <dbReference type="EMBL" id="TQI82977.1"/>
    </source>
</evidence>
<dbReference type="GO" id="GO:0003677">
    <property type="term" value="F:DNA binding"/>
    <property type="evidence" value="ECO:0007669"/>
    <property type="project" value="InterPro"/>
</dbReference>
<dbReference type="Proteomes" id="UP000320710">
    <property type="component" value="Unassembled WGS sequence"/>
</dbReference>
<evidence type="ECO:0008006" key="3">
    <source>
        <dbReference type="Google" id="ProtNLM"/>
    </source>
</evidence>
<dbReference type="Pfam" id="PF06892">
    <property type="entry name" value="Phage_CP76"/>
    <property type="match status" value="1"/>
</dbReference>
<protein>
    <recommendedName>
        <fullName evidence="3">DNA-binding protein</fullName>
    </recommendedName>
</protein>
<sequence length="177" mass="20017">MSQQKAPDWQAEKQPEWVVSVARKIITGLPGGYAEAAQWLGVTEDALFNRLRPNSNQIFPIGWLMVLQQAGGNTHFADAVSRQSRSVNVRLPEVEDVDRDDINAKLMEAIEYIGKHSELVRKFTEDGEIDAAERKALDANTYRLIATFQEHILLLYSVFCPAEVTPIHTAKWRDPMP</sequence>
<accession>A0AA46QA67</accession>
<evidence type="ECO:0000313" key="2">
    <source>
        <dbReference type="Proteomes" id="UP000320710"/>
    </source>
</evidence>
<reference evidence="1 2" key="1">
    <citation type="submission" date="2019-06" db="EMBL/GenBank/DDBJ databases">
        <authorList>
            <person name="Deangelis K."/>
            <person name="Huntemann M."/>
            <person name="Clum A."/>
            <person name="Pillay M."/>
            <person name="Palaniappan K."/>
            <person name="Varghese N."/>
            <person name="Mikhailova N."/>
            <person name="Stamatis D."/>
            <person name="Reddy T."/>
            <person name="Daum C."/>
            <person name="Shapiro N."/>
            <person name="Ivanova N."/>
            <person name="Kyrpides N."/>
            <person name="Woyke T."/>
        </authorList>
    </citation>
    <scope>NUCLEOTIDE SEQUENCE [LARGE SCALE GENOMIC DNA]</scope>
    <source>
        <strain evidence="1 2">106R</strain>
    </source>
</reference>
<reference evidence="1 2" key="2">
    <citation type="submission" date="2019-07" db="EMBL/GenBank/DDBJ databases">
        <title>Investigation of anaerobic lignin degradation for improved lignocellulosic biofuels.</title>
        <authorList>
            <person name="Deangelis K.PhD."/>
        </authorList>
    </citation>
    <scope>NUCLEOTIDE SEQUENCE [LARGE SCALE GENOMIC DNA]</scope>
    <source>
        <strain evidence="1 2">106R</strain>
    </source>
</reference>
<name>A0AA46QA67_SERMA</name>